<evidence type="ECO:0000256" key="1">
    <source>
        <dbReference type="SAM" id="MobiDB-lite"/>
    </source>
</evidence>
<reference evidence="2 3" key="1">
    <citation type="journal article" date="2012" name="Proc. Natl. Acad. Sci. U.S.A.">
        <title>Antigenic diversity is generated by distinct evolutionary mechanisms in African trypanosome species.</title>
        <authorList>
            <person name="Jackson A.P."/>
            <person name="Berry A."/>
            <person name="Aslett M."/>
            <person name="Allison H.C."/>
            <person name="Burton P."/>
            <person name="Vavrova-Anderson J."/>
            <person name="Brown R."/>
            <person name="Browne H."/>
            <person name="Corton N."/>
            <person name="Hauser H."/>
            <person name="Gamble J."/>
            <person name="Gilderthorp R."/>
            <person name="Marcello L."/>
            <person name="McQuillan J."/>
            <person name="Otto T.D."/>
            <person name="Quail M.A."/>
            <person name="Sanders M.J."/>
            <person name="van Tonder A."/>
            <person name="Ginger M.L."/>
            <person name="Field M.C."/>
            <person name="Barry J.D."/>
            <person name="Hertz-Fowler C."/>
            <person name="Berriman M."/>
        </authorList>
    </citation>
    <scope>NUCLEOTIDE SEQUENCE</scope>
    <source>
        <strain evidence="2 3">Y486</strain>
    </source>
</reference>
<sequence>MWPCDAHCAAGPQPRIARLRQGHCGCGRTGRNASLPAAHVRSSVPATRAHVGDRCASEGPPHGAPRSLRRACVRPACSVVCVYLAAGRTRAPGHYRRSSEEAVAAGSGEPGGAAGTHNGSRAESRGGAVPSAYILATGACAWRVRGPPGGVAANAKTIISAKTARRAKVRADTRNAGRLAWPMRLRLLFRSSRDVRQGAGVGHVVRPFVPRHALVVTARRESQLKRPQRAPSTRRGVRRRRSESGESRGRRQVQRMLPGQD</sequence>
<feature type="region of interest" description="Disordered" evidence="1">
    <location>
        <begin position="219"/>
        <end position="261"/>
    </location>
</feature>
<dbReference type="EMBL" id="CAEX01001634">
    <property type="protein sequence ID" value="CCD18671.1"/>
    <property type="molecule type" value="Genomic_DNA"/>
</dbReference>
<organism evidence="2 3">
    <name type="scientific">Trypanosoma vivax (strain Y486)</name>
    <dbReference type="NCBI Taxonomy" id="1055687"/>
    <lineage>
        <taxon>Eukaryota</taxon>
        <taxon>Discoba</taxon>
        <taxon>Euglenozoa</taxon>
        <taxon>Kinetoplastea</taxon>
        <taxon>Metakinetoplastina</taxon>
        <taxon>Trypanosomatida</taxon>
        <taxon>Trypanosomatidae</taxon>
        <taxon>Trypanosoma</taxon>
        <taxon>Duttonella</taxon>
    </lineage>
</organism>
<dbReference type="VEuPathDB" id="TriTrypDB:TvY486_0013700"/>
<dbReference type="Proteomes" id="UP000009027">
    <property type="component" value="Unassembled WGS sequence"/>
</dbReference>
<evidence type="ECO:0000313" key="3">
    <source>
        <dbReference type="Proteomes" id="UP000009027"/>
    </source>
</evidence>
<gene>
    <name evidence="2" type="ORF">TvY486_0013700</name>
</gene>
<proteinExistence type="predicted"/>
<feature type="region of interest" description="Disordered" evidence="1">
    <location>
        <begin position="94"/>
        <end position="125"/>
    </location>
</feature>
<dbReference type="AlphaFoldDB" id="F9WMB8"/>
<name>F9WMB8_TRYVY</name>
<protein>
    <submittedName>
        <fullName evidence="2">Uncharacterized protein</fullName>
    </submittedName>
</protein>
<evidence type="ECO:0000313" key="2">
    <source>
        <dbReference type="EMBL" id="CCD18671.1"/>
    </source>
</evidence>
<keyword evidence="3" id="KW-1185">Reference proteome</keyword>
<accession>F9WMB8</accession>